<gene>
    <name evidence="2" type="ORF">SAMN05444342_4361</name>
    <name evidence="1" type="ORF">ZOD2009_15446</name>
</gene>
<reference evidence="2" key="3">
    <citation type="submission" date="2016-11" db="EMBL/GenBank/DDBJ databases">
        <authorList>
            <person name="Jaros S."/>
            <person name="Januszkiewicz K."/>
            <person name="Wedrychowicz H."/>
        </authorList>
    </citation>
    <scope>NUCLEOTIDE SEQUENCE [LARGE SCALE GENOMIC DNA]</scope>
    <source>
        <strain evidence="2">DX253</strain>
    </source>
</reference>
<dbReference type="OrthoDB" id="189700at2157"/>
<dbReference type="InterPro" id="IPR055985">
    <property type="entry name" value="DUF7563"/>
</dbReference>
<evidence type="ECO:0000313" key="2">
    <source>
        <dbReference type="EMBL" id="SHL66371.1"/>
    </source>
</evidence>
<dbReference type="GeneID" id="300004089"/>
<protein>
    <recommendedName>
        <fullName evidence="5">Small CPxCG-related zinc finger protein</fullName>
    </recommendedName>
</protein>
<evidence type="ECO:0000313" key="1">
    <source>
        <dbReference type="EMBL" id="EFW91235.1"/>
    </source>
</evidence>
<evidence type="ECO:0000313" key="4">
    <source>
        <dbReference type="Proteomes" id="UP000184203"/>
    </source>
</evidence>
<dbReference type="Proteomes" id="UP000184203">
    <property type="component" value="Unassembled WGS sequence"/>
</dbReference>
<organism evidence="1 3">
    <name type="scientific">Haladaptatus paucihalophilus DX253</name>
    <dbReference type="NCBI Taxonomy" id="797209"/>
    <lineage>
        <taxon>Archaea</taxon>
        <taxon>Methanobacteriati</taxon>
        <taxon>Methanobacteriota</taxon>
        <taxon>Stenosarchaea group</taxon>
        <taxon>Halobacteria</taxon>
        <taxon>Halobacteriales</taxon>
        <taxon>Haladaptataceae</taxon>
        <taxon>Haladaptatus</taxon>
    </lineage>
</organism>
<reference evidence="4" key="2">
    <citation type="submission" date="2016-11" db="EMBL/GenBank/DDBJ databases">
        <authorList>
            <person name="Varghese N."/>
            <person name="Submissions S."/>
        </authorList>
    </citation>
    <scope>NUCLEOTIDE SEQUENCE [LARGE SCALE GENOMIC DNA]</scope>
    <source>
        <strain evidence="4">DX253</strain>
    </source>
</reference>
<proteinExistence type="predicted"/>
<evidence type="ECO:0000313" key="3">
    <source>
        <dbReference type="Proteomes" id="UP000003751"/>
    </source>
</evidence>
<dbReference type="AlphaFoldDB" id="E7QWA1"/>
<dbReference type="RefSeq" id="WP_007981253.1">
    <property type="nucleotide sequence ID" value="NZ_AEMG01000016.1"/>
</dbReference>
<dbReference type="PATRIC" id="fig|797209.4.peg.3052"/>
<reference evidence="1 3" key="1">
    <citation type="journal article" date="2014" name="ISME J.">
        <title>Trehalose/2-sulfotrehalose biosynthesis and glycine-betaine uptake are widely spread mechanisms for osmoadaptation in the Halobacteriales.</title>
        <authorList>
            <person name="Youssef N.H."/>
            <person name="Savage-Ashlock K.N."/>
            <person name="McCully A.L."/>
            <person name="Luedtke B."/>
            <person name="Shaw E.I."/>
            <person name="Hoff W.D."/>
            <person name="Elshahed M.S."/>
        </authorList>
    </citation>
    <scope>NUCLEOTIDE SEQUENCE [LARGE SCALE GENOMIC DNA]</scope>
    <source>
        <strain evidence="1 3">DX253</strain>
    </source>
</reference>
<evidence type="ECO:0008006" key="5">
    <source>
        <dbReference type="Google" id="ProtNLM"/>
    </source>
</evidence>
<accession>E7QWA1</accession>
<dbReference type="EMBL" id="AEMG01000016">
    <property type="protein sequence ID" value="EFW91235.1"/>
    <property type="molecule type" value="Genomic_DNA"/>
</dbReference>
<dbReference type="EMBL" id="FRAN01000010">
    <property type="protein sequence ID" value="SHL66371.1"/>
    <property type="molecule type" value="Genomic_DNA"/>
</dbReference>
<dbReference type="Proteomes" id="UP000003751">
    <property type="component" value="Unassembled WGS sequence"/>
</dbReference>
<dbReference type="eggNOG" id="arCOG06449">
    <property type="taxonomic scope" value="Archaea"/>
</dbReference>
<sequence length="78" mass="8797">MAETMSIDMSSSRNADDSTMADTQCRNCDSFVTPQFARVFGNNRNEVYGCFECMTATEVKKGRANDPVEANRAREEMR</sequence>
<dbReference type="Pfam" id="PF24444">
    <property type="entry name" value="DUF7563"/>
    <property type="match status" value="1"/>
</dbReference>
<keyword evidence="4" id="KW-1185">Reference proteome</keyword>
<name>E7QWA1_HALPU</name>